<feature type="compositionally biased region" description="Polar residues" evidence="1">
    <location>
        <begin position="147"/>
        <end position="164"/>
    </location>
</feature>
<evidence type="ECO:0000256" key="1">
    <source>
        <dbReference type="SAM" id="MobiDB-lite"/>
    </source>
</evidence>
<protein>
    <submittedName>
        <fullName evidence="2">Carotene epsilon-monooxygenase, chloroplastic</fullName>
    </submittedName>
</protein>
<reference evidence="2 3" key="1">
    <citation type="journal article" date="2015" name="Proc. Natl. Acad. Sci. U.S.A.">
        <title>The resurrection genome of Boea hygrometrica: A blueprint for survival of dehydration.</title>
        <authorList>
            <person name="Xiao L."/>
            <person name="Yang G."/>
            <person name="Zhang L."/>
            <person name="Yang X."/>
            <person name="Zhao S."/>
            <person name="Ji Z."/>
            <person name="Zhou Q."/>
            <person name="Hu M."/>
            <person name="Wang Y."/>
            <person name="Chen M."/>
            <person name="Xu Y."/>
            <person name="Jin H."/>
            <person name="Xiao X."/>
            <person name="Hu G."/>
            <person name="Bao F."/>
            <person name="Hu Y."/>
            <person name="Wan P."/>
            <person name="Li L."/>
            <person name="Deng X."/>
            <person name="Kuang T."/>
            <person name="Xiang C."/>
            <person name="Zhu J.K."/>
            <person name="Oliver M.J."/>
            <person name="He Y."/>
        </authorList>
    </citation>
    <scope>NUCLEOTIDE SEQUENCE [LARGE SCALE GENOMIC DNA]</scope>
    <source>
        <strain evidence="3">cv. XS01</strain>
    </source>
</reference>
<feature type="region of interest" description="Disordered" evidence="1">
    <location>
        <begin position="108"/>
        <end position="174"/>
    </location>
</feature>
<sequence>MLPCTPTRQPPHLAFGRPAPTDLTGAPSAGPPPDWSRREDIQARTVRGRLSWTGRKYLAGTSHIRMLSLQAGTEIDSSWVTSSMQTSSKISLEENQLAQDQFCGELNGERTGKLVKDKPDWEQLQTKRGADAEVSQEQIKDEEQPAWQRNQLKDQIQTNQSGQEKQFEQSRRPN</sequence>
<organism evidence="2 3">
    <name type="scientific">Dorcoceras hygrometricum</name>
    <dbReference type="NCBI Taxonomy" id="472368"/>
    <lineage>
        <taxon>Eukaryota</taxon>
        <taxon>Viridiplantae</taxon>
        <taxon>Streptophyta</taxon>
        <taxon>Embryophyta</taxon>
        <taxon>Tracheophyta</taxon>
        <taxon>Spermatophyta</taxon>
        <taxon>Magnoliopsida</taxon>
        <taxon>eudicotyledons</taxon>
        <taxon>Gunneridae</taxon>
        <taxon>Pentapetalae</taxon>
        <taxon>asterids</taxon>
        <taxon>lamiids</taxon>
        <taxon>Lamiales</taxon>
        <taxon>Gesneriaceae</taxon>
        <taxon>Didymocarpoideae</taxon>
        <taxon>Trichosporeae</taxon>
        <taxon>Loxocarpinae</taxon>
        <taxon>Dorcoceras</taxon>
    </lineage>
</organism>
<dbReference type="GO" id="GO:0004497">
    <property type="term" value="F:monooxygenase activity"/>
    <property type="evidence" value="ECO:0007669"/>
    <property type="project" value="UniProtKB-KW"/>
</dbReference>
<feature type="compositionally biased region" description="Basic and acidic residues" evidence="1">
    <location>
        <begin position="108"/>
        <end position="121"/>
    </location>
</feature>
<keyword evidence="2" id="KW-0503">Monooxygenase</keyword>
<gene>
    <name evidence="2" type="ORF">F511_31455</name>
</gene>
<dbReference type="AlphaFoldDB" id="A0A2Z7BMZ4"/>
<keyword evidence="2" id="KW-0560">Oxidoreductase</keyword>
<dbReference type="Proteomes" id="UP000250235">
    <property type="component" value="Unassembled WGS sequence"/>
</dbReference>
<dbReference type="EMBL" id="KV003951">
    <property type="protein sequence ID" value="KZV36032.1"/>
    <property type="molecule type" value="Genomic_DNA"/>
</dbReference>
<proteinExistence type="predicted"/>
<evidence type="ECO:0000313" key="3">
    <source>
        <dbReference type="Proteomes" id="UP000250235"/>
    </source>
</evidence>
<keyword evidence="3" id="KW-1185">Reference proteome</keyword>
<accession>A0A2Z7BMZ4</accession>
<feature type="compositionally biased region" description="Basic and acidic residues" evidence="1">
    <location>
        <begin position="165"/>
        <end position="174"/>
    </location>
</feature>
<feature type="region of interest" description="Disordered" evidence="1">
    <location>
        <begin position="1"/>
        <end position="39"/>
    </location>
</feature>
<evidence type="ECO:0000313" key="2">
    <source>
        <dbReference type="EMBL" id="KZV36032.1"/>
    </source>
</evidence>
<name>A0A2Z7BMZ4_9LAMI</name>